<dbReference type="Proteomes" id="UP000001805">
    <property type="component" value="Chromosome 4, Linkage Group IV"/>
</dbReference>
<feature type="compositionally biased region" description="Low complexity" evidence="1">
    <location>
        <begin position="302"/>
        <end position="314"/>
    </location>
</feature>
<proteinExistence type="predicted"/>
<dbReference type="HOGENOM" id="CLU_044875_0_0_1"/>
<dbReference type="SUPFAM" id="SSF81383">
    <property type="entry name" value="F-box domain"/>
    <property type="match status" value="1"/>
</dbReference>
<evidence type="ECO:0000313" key="3">
    <source>
        <dbReference type="EMBL" id="EAA32875.2"/>
    </source>
</evidence>
<dbReference type="Pfam" id="PF12937">
    <property type="entry name" value="F-box-like"/>
    <property type="match status" value="1"/>
</dbReference>
<dbReference type="OrthoDB" id="9981546at2759"/>
<dbReference type="RefSeq" id="XP_962111.2">
    <property type="nucleotide sequence ID" value="XM_957018.3"/>
</dbReference>
<dbReference type="EMBL" id="CM002239">
    <property type="protein sequence ID" value="EAA32875.2"/>
    <property type="molecule type" value="Genomic_DNA"/>
</dbReference>
<evidence type="ECO:0000259" key="2">
    <source>
        <dbReference type="PROSITE" id="PS50181"/>
    </source>
</evidence>
<feature type="domain" description="F-box" evidence="2">
    <location>
        <begin position="94"/>
        <end position="143"/>
    </location>
</feature>
<protein>
    <submittedName>
        <fullName evidence="3">F-box domain-containing protein</fullName>
    </submittedName>
</protein>
<feature type="region of interest" description="Disordered" evidence="1">
    <location>
        <begin position="212"/>
        <end position="242"/>
    </location>
</feature>
<dbReference type="PaxDb" id="5141-EFNCRP00000007163"/>
<dbReference type="PROSITE" id="PS50181">
    <property type="entry name" value="FBOX"/>
    <property type="match status" value="1"/>
</dbReference>
<dbReference type="InterPro" id="IPR036047">
    <property type="entry name" value="F-box-like_dom_sf"/>
</dbReference>
<dbReference type="VEuPathDB" id="FungiDB:NCU07257"/>
<feature type="compositionally biased region" description="Basic and acidic residues" evidence="1">
    <location>
        <begin position="321"/>
        <end position="337"/>
    </location>
</feature>
<dbReference type="InParanoid" id="Q7S958"/>
<organism evidence="3 4">
    <name type="scientific">Neurospora crassa (strain ATCC 24698 / 74-OR23-1A / CBS 708.71 / DSM 1257 / FGSC 987)</name>
    <dbReference type="NCBI Taxonomy" id="367110"/>
    <lineage>
        <taxon>Eukaryota</taxon>
        <taxon>Fungi</taxon>
        <taxon>Dikarya</taxon>
        <taxon>Ascomycota</taxon>
        <taxon>Pezizomycotina</taxon>
        <taxon>Sordariomycetes</taxon>
        <taxon>Sordariomycetidae</taxon>
        <taxon>Sordariales</taxon>
        <taxon>Sordariaceae</taxon>
        <taxon>Neurospora</taxon>
    </lineage>
</organism>
<dbReference type="InterPro" id="IPR001810">
    <property type="entry name" value="F-box_dom"/>
</dbReference>
<feature type="region of interest" description="Disordered" evidence="1">
    <location>
        <begin position="302"/>
        <end position="337"/>
    </location>
</feature>
<evidence type="ECO:0000313" key="4">
    <source>
        <dbReference type="Proteomes" id="UP000001805"/>
    </source>
</evidence>
<gene>
    <name evidence="3" type="ORF">NCU07257</name>
</gene>
<dbReference type="AlphaFoldDB" id="Q7S958"/>
<dbReference type="OMA" id="LECFHPS"/>
<dbReference type="KEGG" id="ncr:NCU07257"/>
<sequence length="480" mass="53626">MTTTTQGPATDLFFFFSDILEITAVVEASLYISWSSGRHAGLPFPKFLSDNRAPSDITPFRSTALFNEPLILLPSDSNTLSILHRSDSDQMGPTSAMDSLPNEILNDILDLLPTRALLPLVRVNSHFYSVALHILHQRLLQAAALPEHRLILECYHPSAKLSTPYLYCDYLRTDKIGAGPNGDEEANGPEPEPTLAGLKGLYSHFRPVVQEENRRPRLRYPRRQQQQANNGEPSTDAADHRPSEEVFLDEGELFSQLCCTTNLVKVGPKPGFFLSNVNVSDGIMRVWRSWLSDQTNSTLSSVASSASSSTTDLHATAKRSAQREATREKATESPEERLARLAEAKAARTVLWADPERNVGVRFRVTKKATDDYINNRHYRREQPLLVPADEAFDEEEQPVAYQLEFDEVLVRSSRLLFTMQKSEEVSEGAGGNHEAVFMDPTGPVSIPVQMIFWPSMLIGGDSNTFHWNHMSALEMTGRA</sequence>
<keyword evidence="4" id="KW-1185">Reference proteome</keyword>
<evidence type="ECO:0000256" key="1">
    <source>
        <dbReference type="SAM" id="MobiDB-lite"/>
    </source>
</evidence>
<accession>Q7S958</accession>
<reference evidence="3 4" key="1">
    <citation type="journal article" date="2003" name="Nature">
        <title>The genome sequence of the filamentous fungus Neurospora crassa.</title>
        <authorList>
            <person name="Galagan J.E."/>
            <person name="Calvo S.E."/>
            <person name="Borkovich K.A."/>
            <person name="Selker E.U."/>
            <person name="Read N.D."/>
            <person name="Jaffe D."/>
            <person name="FitzHugh W."/>
            <person name="Ma L.J."/>
            <person name="Smirnov S."/>
            <person name="Purcell S."/>
            <person name="Rehman B."/>
            <person name="Elkins T."/>
            <person name="Engels R."/>
            <person name="Wang S."/>
            <person name="Nielsen C.B."/>
            <person name="Butler J."/>
            <person name="Endrizzi M."/>
            <person name="Qui D."/>
            <person name="Ianakiev P."/>
            <person name="Bell-Pedersen D."/>
            <person name="Nelson M.A."/>
            <person name="Werner-Washburne M."/>
            <person name="Selitrennikoff C.P."/>
            <person name="Kinsey J.A."/>
            <person name="Braun E.L."/>
            <person name="Zelter A."/>
            <person name="Schulte U."/>
            <person name="Kothe G.O."/>
            <person name="Jedd G."/>
            <person name="Mewes W."/>
            <person name="Staben C."/>
            <person name="Marcotte E."/>
            <person name="Greenberg D."/>
            <person name="Roy A."/>
            <person name="Foley K."/>
            <person name="Naylor J."/>
            <person name="Stange-Thomann N."/>
            <person name="Barrett R."/>
            <person name="Gnerre S."/>
            <person name="Kamal M."/>
            <person name="Kamvysselis M."/>
            <person name="Mauceli E."/>
            <person name="Bielke C."/>
            <person name="Rudd S."/>
            <person name="Frishman D."/>
            <person name="Krystofova S."/>
            <person name="Rasmussen C."/>
            <person name="Metzenberg R.L."/>
            <person name="Perkins D.D."/>
            <person name="Kroken S."/>
            <person name="Cogoni C."/>
            <person name="Macino G."/>
            <person name="Catcheside D."/>
            <person name="Li W."/>
            <person name="Pratt R.J."/>
            <person name="Osmani S.A."/>
            <person name="DeSouza C.P."/>
            <person name="Glass L."/>
            <person name="Orbach M.J."/>
            <person name="Berglund J.A."/>
            <person name="Voelker R."/>
            <person name="Yarden O."/>
            <person name="Plamann M."/>
            <person name="Seiler S."/>
            <person name="Dunlap J."/>
            <person name="Radford A."/>
            <person name="Aramayo R."/>
            <person name="Natvig D.O."/>
            <person name="Alex L.A."/>
            <person name="Mannhaupt G."/>
            <person name="Ebbole D.J."/>
            <person name="Freitag M."/>
            <person name="Paulsen I."/>
            <person name="Sachs M.S."/>
            <person name="Lander E.S."/>
            <person name="Nusbaum C."/>
            <person name="Birren B."/>
        </authorList>
    </citation>
    <scope>NUCLEOTIDE SEQUENCE [LARGE SCALE GENOMIC DNA]</scope>
    <source>
        <strain evidence="4">ATCC 24698 / 74-OR23-1A / CBS 708.71 / DSM 1257 / FGSC 987</strain>
    </source>
</reference>
<dbReference type="GeneID" id="3878277"/>
<name>Q7S958_NEUCR</name>